<dbReference type="InterPro" id="IPR020806">
    <property type="entry name" value="PKS_PP-bd"/>
</dbReference>
<keyword evidence="4" id="KW-1133">Transmembrane helix</keyword>
<dbReference type="InterPro" id="IPR010071">
    <property type="entry name" value="AA_adenyl_dom"/>
</dbReference>
<dbReference type="Gene3D" id="3.40.50.1820">
    <property type="entry name" value="alpha/beta hydrolase"/>
    <property type="match status" value="1"/>
</dbReference>
<organism evidence="6 7">
    <name type="scientific">Pseudonocardia zijingensis</name>
    <dbReference type="NCBI Taxonomy" id="153376"/>
    <lineage>
        <taxon>Bacteria</taxon>
        <taxon>Bacillati</taxon>
        <taxon>Actinomycetota</taxon>
        <taxon>Actinomycetes</taxon>
        <taxon>Pseudonocardiales</taxon>
        <taxon>Pseudonocardiaceae</taxon>
        <taxon>Pseudonocardia</taxon>
    </lineage>
</organism>
<feature type="transmembrane region" description="Helical" evidence="4">
    <location>
        <begin position="1171"/>
        <end position="1194"/>
    </location>
</feature>
<feature type="transmembrane region" description="Helical" evidence="4">
    <location>
        <begin position="877"/>
        <end position="904"/>
    </location>
</feature>
<dbReference type="SUPFAM" id="SSF51161">
    <property type="entry name" value="Trimeric LpxA-like enzymes"/>
    <property type="match status" value="3"/>
</dbReference>
<dbReference type="NCBIfam" id="TIGR01733">
    <property type="entry name" value="AA-adenyl-dom"/>
    <property type="match status" value="1"/>
</dbReference>
<keyword evidence="1" id="KW-0596">Phosphopantetheine</keyword>
<evidence type="ECO:0000256" key="4">
    <source>
        <dbReference type="SAM" id="Phobius"/>
    </source>
</evidence>
<dbReference type="NCBIfam" id="TIGR02353">
    <property type="entry name" value="NRPS_term_dom"/>
    <property type="match status" value="1"/>
</dbReference>
<proteinExistence type="predicted"/>
<evidence type="ECO:0000313" key="6">
    <source>
        <dbReference type="EMBL" id="GAA0932463.1"/>
    </source>
</evidence>
<feature type="domain" description="Carrier" evidence="5">
    <location>
        <begin position="546"/>
        <end position="623"/>
    </location>
</feature>
<accession>A0ABN1PSJ2</accession>
<evidence type="ECO:0000256" key="2">
    <source>
        <dbReference type="ARBA" id="ARBA00022553"/>
    </source>
</evidence>
<keyword evidence="2" id="KW-0597">Phosphoprotein</keyword>
<dbReference type="Proteomes" id="UP001499967">
    <property type="component" value="Unassembled WGS sequence"/>
</dbReference>
<dbReference type="InterPro" id="IPR029058">
    <property type="entry name" value="AB_hydrolase_fold"/>
</dbReference>
<dbReference type="CDD" id="cd05930">
    <property type="entry name" value="A_NRPS"/>
    <property type="match status" value="1"/>
</dbReference>
<dbReference type="SUPFAM" id="SSF47336">
    <property type="entry name" value="ACP-like"/>
    <property type="match status" value="1"/>
</dbReference>
<evidence type="ECO:0000259" key="5">
    <source>
        <dbReference type="PROSITE" id="PS50075"/>
    </source>
</evidence>
<dbReference type="InterPro" id="IPR036736">
    <property type="entry name" value="ACP-like_sf"/>
</dbReference>
<dbReference type="Pfam" id="PF00501">
    <property type="entry name" value="AMP-binding"/>
    <property type="match status" value="1"/>
</dbReference>
<dbReference type="Gene3D" id="3.30.300.30">
    <property type="match status" value="1"/>
</dbReference>
<dbReference type="SMART" id="SM00823">
    <property type="entry name" value="PKS_PP"/>
    <property type="match status" value="1"/>
</dbReference>
<dbReference type="Pfam" id="PF13193">
    <property type="entry name" value="AMP-binding_C"/>
    <property type="match status" value="1"/>
</dbReference>
<keyword evidence="4" id="KW-0472">Membrane</keyword>
<evidence type="ECO:0000256" key="1">
    <source>
        <dbReference type="ARBA" id="ARBA00022450"/>
    </source>
</evidence>
<reference evidence="6 7" key="1">
    <citation type="journal article" date="2019" name="Int. J. Syst. Evol. Microbiol.">
        <title>The Global Catalogue of Microorganisms (GCM) 10K type strain sequencing project: providing services to taxonomists for standard genome sequencing and annotation.</title>
        <authorList>
            <consortium name="The Broad Institute Genomics Platform"/>
            <consortium name="The Broad Institute Genome Sequencing Center for Infectious Disease"/>
            <person name="Wu L."/>
            <person name="Ma J."/>
        </authorList>
    </citation>
    <scope>NUCLEOTIDE SEQUENCE [LARGE SCALE GENOMIC DNA]</scope>
    <source>
        <strain evidence="6 7">JCM 11117</strain>
    </source>
</reference>
<dbReference type="InterPro" id="IPR000873">
    <property type="entry name" value="AMP-dep_synth/lig_dom"/>
</dbReference>
<dbReference type="PROSITE" id="PS00455">
    <property type="entry name" value="AMP_BINDING"/>
    <property type="match status" value="1"/>
</dbReference>
<evidence type="ECO:0000256" key="3">
    <source>
        <dbReference type="SAM" id="MobiDB-lite"/>
    </source>
</evidence>
<gene>
    <name evidence="6" type="ORF">GCM10009559_21450</name>
</gene>
<feature type="transmembrane region" description="Helical" evidence="4">
    <location>
        <begin position="645"/>
        <end position="671"/>
    </location>
</feature>
<feature type="region of interest" description="Disordered" evidence="3">
    <location>
        <begin position="1"/>
        <end position="24"/>
    </location>
</feature>
<comment type="caution">
    <text evidence="6">The sequence shown here is derived from an EMBL/GenBank/DDBJ whole genome shotgun (WGS) entry which is preliminary data.</text>
</comment>
<feature type="compositionally biased region" description="Basic and acidic residues" evidence="3">
    <location>
        <begin position="540"/>
        <end position="549"/>
    </location>
</feature>
<feature type="transmembrane region" description="Helical" evidence="4">
    <location>
        <begin position="1140"/>
        <end position="1165"/>
    </location>
</feature>
<dbReference type="InterPro" id="IPR011004">
    <property type="entry name" value="Trimer_LpxA-like_sf"/>
</dbReference>
<dbReference type="InterPro" id="IPR042099">
    <property type="entry name" value="ANL_N_sf"/>
</dbReference>
<dbReference type="RefSeq" id="WP_343941156.1">
    <property type="nucleotide sequence ID" value="NZ_BAAAHP010000058.1"/>
</dbReference>
<feature type="transmembrane region" description="Helical" evidence="4">
    <location>
        <begin position="924"/>
        <end position="950"/>
    </location>
</feature>
<dbReference type="SUPFAM" id="SSF56801">
    <property type="entry name" value="Acetyl-CoA synthetase-like"/>
    <property type="match status" value="1"/>
</dbReference>
<dbReference type="InterPro" id="IPR020845">
    <property type="entry name" value="AMP-binding_CS"/>
</dbReference>
<dbReference type="PANTHER" id="PTHR45527">
    <property type="entry name" value="NONRIBOSOMAL PEPTIDE SYNTHETASE"/>
    <property type="match status" value="1"/>
</dbReference>
<protein>
    <submittedName>
        <fullName evidence="6">Non-ribosomal peptide synthetase</fullName>
    </submittedName>
</protein>
<dbReference type="Gene3D" id="2.160.10.10">
    <property type="entry name" value="Hexapeptide repeat proteins"/>
    <property type="match status" value="2"/>
</dbReference>
<dbReference type="Gene3D" id="3.40.50.12780">
    <property type="entry name" value="N-terminal domain of ligase-like"/>
    <property type="match status" value="1"/>
</dbReference>
<feature type="region of interest" description="Disordered" evidence="3">
    <location>
        <begin position="521"/>
        <end position="549"/>
    </location>
</feature>
<dbReference type="PROSITE" id="PS50075">
    <property type="entry name" value="CARRIER"/>
    <property type="match status" value="1"/>
</dbReference>
<sequence length="1371" mass="148740">MTAGYQARPHAANLALGGTGPGQDVRWRPGERLEQLFEQQRDRMRDAGLAHHLAVDAVDEALTYQELDARANRLARYLLHLGVGRGDRVALLVDRAVPAYTGMLAVLKAGAAYVPLDPGFPPDRISYIVADAGVGVVLTVERLREQVSDVGARVVCVDSVSTEIEVYASGRLGADERATGENDLAYIIYTSGSTGRPKGVAVEHASICNFVRVAAQVYGVERQDRMYQGMTIAFDFSVEEIWVSWQAGATLVPKPPGPSLLGPELREFLAERRISAMCCVPTLLATLDEDLPGLRFLLVSGEACPHDLIVRWHREGRRFLNVYGPTEATVTATWTIAHPDRAVTIGTPLPTYSVVVLDPDDPQRALPPGEVGEIGIAGIGLARGYVGRDDLTAKAFVPDFLGIPRNPSGRIYRTGDLGRVNADGEIEYLGRIDLQVKIRGYRIELTEIESVLMQVPGIAQAVVDTYEPVPGTVELVGYYSLRRDTDEVDPADVLALLRDRLPPYMVPAYLEHLPVIPMTTSDKADRKRLPPPTNRIAAGPEREYRPPTTRTEEVLAAALARTLGVDRVSVDSNFFEDLGANSLLMAQFSTRIRNETDLQPPAMKDIYLNPTVAALAAVLPAASERPEQVGTAPAEVGPLAGTTRYVLFGVAQLLISLTTVHLGMLVLVAGLTWVTGPPTIAEWLVRSAVLVVALLVLSVIVPMLAKWLLIGRWTPREIPLWGLAHLRFWYVTALVRINPLVLFIGTPLYPLYLRALGARVGRGVAVFSRYVPACPDLLTIGEGTVIRKDTWFTCHRAEAGRIRTGPVTVGRDAVIGEASVLDIETEVGDGGQLGHASALLAGQVIPPGERWHGSPAEPTGTDFRAVEARRVSGLRRFLYTLWLLTMVVLGGSVGVAVLVLLPVVVPPLADLLGPGHHSITDPTFCTVVGIVSIVLMVGGLMIGLAAVLTIPRLLNRFVRPDAVHPLYGVQYWLCQMIGLVTNAGFTRLLGDSAYVTGYLSALGYQLKPVVQTGSNFGLIMKHESPYLCTVGTGSMISDGLSISNIDYTSTSFRVRRAVIGERSFLGNHVCYPAGSRAGNNCLIATKAMVPVDGPVRTGVGLLGSPSFEIPRSVQRDSRFDHLTRPDVLRRRLAAKIRHNTVTIGIHLFVLWVMALLWIVTALAALDLYHLVGTPGLTVAVLVILALTTAELVFVERASTAFRRLQPQFCSIYDPYFWSHERFWKLTTTSFFDIYNGTPLRGVIWRLLGARMGRRVYDEGCSIPEKSLVTVGDGCTLNAGSALWCHSLEDGTFKSDRIRVGRGCTLGVAAFVHYGVRMDDGAVVDADAFVMKGEELAPRTRWRGNPAAEARSPAPSSASAGQRSNGMNGGPA</sequence>
<dbReference type="InterPro" id="IPR045851">
    <property type="entry name" value="AMP-bd_C_sf"/>
</dbReference>
<dbReference type="Pfam" id="PF00550">
    <property type="entry name" value="PP-binding"/>
    <property type="match status" value="1"/>
</dbReference>
<keyword evidence="4" id="KW-0812">Transmembrane</keyword>
<dbReference type="InterPro" id="IPR025110">
    <property type="entry name" value="AMP-bd_C"/>
</dbReference>
<feature type="transmembrane region" description="Helical" evidence="4">
    <location>
        <begin position="728"/>
        <end position="752"/>
    </location>
</feature>
<dbReference type="EMBL" id="BAAAHP010000058">
    <property type="protein sequence ID" value="GAA0932463.1"/>
    <property type="molecule type" value="Genomic_DNA"/>
</dbReference>
<keyword evidence="7" id="KW-1185">Reference proteome</keyword>
<name>A0ABN1PSJ2_9PSEU</name>
<feature type="region of interest" description="Disordered" evidence="3">
    <location>
        <begin position="1339"/>
        <end position="1371"/>
    </location>
</feature>
<feature type="compositionally biased region" description="Low complexity" evidence="3">
    <location>
        <begin position="1345"/>
        <end position="1359"/>
    </location>
</feature>
<dbReference type="PANTHER" id="PTHR45527:SF1">
    <property type="entry name" value="FATTY ACID SYNTHASE"/>
    <property type="match status" value="1"/>
</dbReference>
<dbReference type="InterPro" id="IPR009081">
    <property type="entry name" value="PP-bd_ACP"/>
</dbReference>
<dbReference type="InterPro" id="IPR012728">
    <property type="entry name" value="Pls/PosA_C"/>
</dbReference>
<evidence type="ECO:0000313" key="7">
    <source>
        <dbReference type="Proteomes" id="UP001499967"/>
    </source>
</evidence>
<feature type="transmembrane region" description="Helical" evidence="4">
    <location>
        <begin position="683"/>
        <end position="708"/>
    </location>
</feature>